<name>A0A0W7WX53_9ACTN</name>
<accession>A0A0W7WX53</accession>
<dbReference type="InterPro" id="IPR000794">
    <property type="entry name" value="Beta-ketoacyl_synthase"/>
</dbReference>
<comment type="caution">
    <text evidence="5">The sequence shown here is derived from an EMBL/GenBank/DDBJ whole genome shotgun (WGS) entry which is preliminary data.</text>
</comment>
<sequence>MNTFASDPRVVITGLGAISCLGTGVGAYWDGLLAGGGEPQAIPLPDLNMRTKKMYLVDRADVPAEPSSHAGVELGSSPRLAVAAAEQALTDAGVRDEARAAVPVVLGVELGNSDMQELQRSAGRTTWTTLTPVAAVVGAAIGSRAAQTSVGNACSASGYALTIGLDMIRAGEASTVLVGGAEGATRAGMGAFNRLGAADPLRCRPFDRNRAGTMFGDGSAMVVLEAAEHARRRGAEPYAELAGAAWSCDAHHATAPDPSGDQIVRAMSDALADAKLSSTDVGCVIPHGTGTPLNDVVESQALRRVFGARVRELPLFSLKAMIGHTTGAAGAFACLTATLVLRHRQSPANIPIDQDPECDVWVPQERPVPLAAPAVLVNTYAFGGNNTSLVVKGVVREASQWSP</sequence>
<dbReference type="Pfam" id="PF00109">
    <property type="entry name" value="ketoacyl-synt"/>
    <property type="match status" value="1"/>
</dbReference>
<dbReference type="AlphaFoldDB" id="A0A0W7WX53"/>
<keyword evidence="6" id="KW-1185">Reference proteome</keyword>
<dbReference type="PROSITE" id="PS52004">
    <property type="entry name" value="KS3_2"/>
    <property type="match status" value="1"/>
</dbReference>
<dbReference type="PANTHER" id="PTHR11712">
    <property type="entry name" value="POLYKETIDE SYNTHASE-RELATED"/>
    <property type="match status" value="1"/>
</dbReference>
<dbReference type="OrthoDB" id="9808669at2"/>
<dbReference type="PANTHER" id="PTHR11712:SF336">
    <property type="entry name" value="3-OXOACYL-[ACYL-CARRIER-PROTEIN] SYNTHASE, MITOCHONDRIAL"/>
    <property type="match status" value="1"/>
</dbReference>
<dbReference type="EMBL" id="LOCL01000048">
    <property type="protein sequence ID" value="KUF15149.1"/>
    <property type="molecule type" value="Genomic_DNA"/>
</dbReference>
<dbReference type="CDD" id="cd00834">
    <property type="entry name" value="KAS_I_II"/>
    <property type="match status" value="1"/>
</dbReference>
<dbReference type="SUPFAM" id="SSF53901">
    <property type="entry name" value="Thiolase-like"/>
    <property type="match status" value="2"/>
</dbReference>
<dbReference type="InterPro" id="IPR014031">
    <property type="entry name" value="Ketoacyl_synth_C"/>
</dbReference>
<evidence type="ECO:0000259" key="4">
    <source>
        <dbReference type="PROSITE" id="PS52004"/>
    </source>
</evidence>
<evidence type="ECO:0000313" key="6">
    <source>
        <dbReference type="Proteomes" id="UP000054804"/>
    </source>
</evidence>
<dbReference type="Pfam" id="PF02801">
    <property type="entry name" value="Ketoacyl-synt_C"/>
    <property type="match status" value="1"/>
</dbReference>
<evidence type="ECO:0000313" key="5">
    <source>
        <dbReference type="EMBL" id="KUF15149.1"/>
    </source>
</evidence>
<comment type="similarity">
    <text evidence="1 3">Belongs to the thiolase-like superfamily. Beta-ketoacyl-ACP synthases family.</text>
</comment>
<dbReference type="STRING" id="1765722.AT728_27245"/>
<dbReference type="GO" id="GO:0004315">
    <property type="term" value="F:3-oxoacyl-[acyl-carrier-protein] synthase activity"/>
    <property type="evidence" value="ECO:0007669"/>
    <property type="project" value="TreeGrafter"/>
</dbReference>
<gene>
    <name evidence="5" type="ORF">AT728_27245</name>
</gene>
<evidence type="ECO:0000256" key="3">
    <source>
        <dbReference type="RuleBase" id="RU003694"/>
    </source>
</evidence>
<evidence type="ECO:0000256" key="2">
    <source>
        <dbReference type="ARBA" id="ARBA00022679"/>
    </source>
</evidence>
<dbReference type="RefSeq" id="WP_058850711.1">
    <property type="nucleotide sequence ID" value="NZ_LOCL01000048.1"/>
</dbReference>
<reference evidence="5 6" key="1">
    <citation type="submission" date="2015-12" db="EMBL/GenBank/DDBJ databases">
        <title>Draft genome sequence of Streptomyces silvensis ATCC 53525, a producer of novel hormone antagonists.</title>
        <authorList>
            <person name="Johnston C.W."/>
            <person name="Li Y."/>
            <person name="Magarvey N.A."/>
        </authorList>
    </citation>
    <scope>NUCLEOTIDE SEQUENCE [LARGE SCALE GENOMIC DNA]</scope>
    <source>
        <strain evidence="5 6">ATCC 53525</strain>
    </source>
</reference>
<organism evidence="5 6">
    <name type="scientific">Streptomyces silvensis</name>
    <dbReference type="NCBI Taxonomy" id="1765722"/>
    <lineage>
        <taxon>Bacteria</taxon>
        <taxon>Bacillati</taxon>
        <taxon>Actinomycetota</taxon>
        <taxon>Actinomycetes</taxon>
        <taxon>Kitasatosporales</taxon>
        <taxon>Streptomycetaceae</taxon>
        <taxon>Streptomyces</taxon>
    </lineage>
</organism>
<dbReference type="Proteomes" id="UP000054804">
    <property type="component" value="Unassembled WGS sequence"/>
</dbReference>
<dbReference type="InterPro" id="IPR014030">
    <property type="entry name" value="Ketoacyl_synth_N"/>
</dbReference>
<keyword evidence="2 3" id="KW-0808">Transferase</keyword>
<proteinExistence type="inferred from homology"/>
<protein>
    <recommendedName>
        <fullName evidence="4">Ketosynthase family 3 (KS3) domain-containing protein</fullName>
    </recommendedName>
</protein>
<evidence type="ECO:0000256" key="1">
    <source>
        <dbReference type="ARBA" id="ARBA00008467"/>
    </source>
</evidence>
<feature type="domain" description="Ketosynthase family 3 (KS3)" evidence="4">
    <location>
        <begin position="7"/>
        <end position="393"/>
    </location>
</feature>
<dbReference type="GO" id="GO:0006633">
    <property type="term" value="P:fatty acid biosynthetic process"/>
    <property type="evidence" value="ECO:0007669"/>
    <property type="project" value="TreeGrafter"/>
</dbReference>
<dbReference type="SMART" id="SM00825">
    <property type="entry name" value="PKS_KS"/>
    <property type="match status" value="1"/>
</dbReference>
<dbReference type="InterPro" id="IPR016039">
    <property type="entry name" value="Thiolase-like"/>
</dbReference>
<dbReference type="InterPro" id="IPR020841">
    <property type="entry name" value="PKS_Beta-ketoAc_synthase_dom"/>
</dbReference>
<dbReference type="Gene3D" id="3.40.47.10">
    <property type="match status" value="1"/>
</dbReference>